<evidence type="ECO:0000256" key="2">
    <source>
        <dbReference type="ARBA" id="ARBA00022729"/>
    </source>
</evidence>
<protein>
    <submittedName>
        <fullName evidence="7">Outer membrane protein</fullName>
    </submittedName>
</protein>
<evidence type="ECO:0000313" key="8">
    <source>
        <dbReference type="Proteomes" id="UP001589858"/>
    </source>
</evidence>
<evidence type="ECO:0000256" key="1">
    <source>
        <dbReference type="ARBA" id="ARBA00004370"/>
    </source>
</evidence>
<dbReference type="PANTHER" id="PTHR34001:SF3">
    <property type="entry name" value="BLL7405 PROTEIN"/>
    <property type="match status" value="1"/>
</dbReference>
<name>A0ABV6S4P1_9SPHN</name>
<dbReference type="InterPro" id="IPR051692">
    <property type="entry name" value="OMP-like"/>
</dbReference>
<evidence type="ECO:0000256" key="4">
    <source>
        <dbReference type="ARBA" id="ARBA00038306"/>
    </source>
</evidence>
<organism evidence="7 8">
    <name type="scientific">Novosphingobium clariflavum</name>
    <dbReference type="NCBI Taxonomy" id="2029884"/>
    <lineage>
        <taxon>Bacteria</taxon>
        <taxon>Pseudomonadati</taxon>
        <taxon>Pseudomonadota</taxon>
        <taxon>Alphaproteobacteria</taxon>
        <taxon>Sphingomonadales</taxon>
        <taxon>Sphingomonadaceae</taxon>
        <taxon>Novosphingobium</taxon>
    </lineage>
</organism>
<proteinExistence type="inferred from homology"/>
<gene>
    <name evidence="7" type="ORF">ACFFF8_06370</name>
</gene>
<evidence type="ECO:0000256" key="5">
    <source>
        <dbReference type="SAM" id="SignalP"/>
    </source>
</evidence>
<comment type="similarity">
    <text evidence="4">Belongs to the Omp25/RopB family.</text>
</comment>
<dbReference type="Pfam" id="PF13505">
    <property type="entry name" value="OMP_b-brl"/>
    <property type="match status" value="1"/>
</dbReference>
<reference evidence="7 8" key="1">
    <citation type="submission" date="2024-09" db="EMBL/GenBank/DDBJ databases">
        <authorList>
            <person name="Sun Q."/>
            <person name="Mori K."/>
        </authorList>
    </citation>
    <scope>NUCLEOTIDE SEQUENCE [LARGE SCALE GENOMIC DNA]</scope>
    <source>
        <strain evidence="7 8">CICC 11035S</strain>
    </source>
</reference>
<evidence type="ECO:0000259" key="6">
    <source>
        <dbReference type="Pfam" id="PF13505"/>
    </source>
</evidence>
<keyword evidence="2 5" id="KW-0732">Signal</keyword>
<dbReference type="PANTHER" id="PTHR34001">
    <property type="entry name" value="BLL7405 PROTEIN"/>
    <property type="match status" value="1"/>
</dbReference>
<accession>A0ABV6S4P1</accession>
<dbReference type="Proteomes" id="UP001589858">
    <property type="component" value="Unassembled WGS sequence"/>
</dbReference>
<dbReference type="InterPro" id="IPR011250">
    <property type="entry name" value="OMP/PagP_B-barrel"/>
</dbReference>
<evidence type="ECO:0000313" key="7">
    <source>
        <dbReference type="EMBL" id="MFC0684213.1"/>
    </source>
</evidence>
<comment type="caution">
    <text evidence="7">The sequence shown here is derived from an EMBL/GenBank/DDBJ whole genome shotgun (WGS) entry which is preliminary data.</text>
</comment>
<dbReference type="InterPro" id="IPR027385">
    <property type="entry name" value="Beta-barrel_OMP"/>
</dbReference>
<dbReference type="RefSeq" id="WP_267218179.1">
    <property type="nucleotide sequence ID" value="NZ_JAPCWC010000001.1"/>
</dbReference>
<comment type="subcellular location">
    <subcellularLocation>
        <location evidence="1">Membrane</location>
    </subcellularLocation>
</comment>
<dbReference type="Gene3D" id="2.40.160.20">
    <property type="match status" value="1"/>
</dbReference>
<feature type="domain" description="Outer membrane protein beta-barrel" evidence="6">
    <location>
        <begin position="8"/>
        <end position="193"/>
    </location>
</feature>
<evidence type="ECO:0000256" key="3">
    <source>
        <dbReference type="ARBA" id="ARBA00023136"/>
    </source>
</evidence>
<sequence>MKTFIAGILAAASVFSVTPAFADAFQGPYVGVQAGWNHDRVHGADTDIGDLDVRDNRDSFIGGAFAGYNYKITPNVVIGAEGSFDLGASDRVRGAGGVVDPNYSFDLSARAGYLVDQKTMLYVRGGYENLRARVSDGVVQGHDTFDGWSVGGGVERAILDNVTARIEYRYSDLGSNGNGFDRHQALVGVAYHF</sequence>
<keyword evidence="3" id="KW-0472">Membrane</keyword>
<dbReference type="SUPFAM" id="SSF56925">
    <property type="entry name" value="OMPA-like"/>
    <property type="match status" value="1"/>
</dbReference>
<dbReference type="EMBL" id="JBHLTM010000026">
    <property type="protein sequence ID" value="MFC0684213.1"/>
    <property type="molecule type" value="Genomic_DNA"/>
</dbReference>
<feature type="signal peptide" evidence="5">
    <location>
        <begin position="1"/>
        <end position="22"/>
    </location>
</feature>
<keyword evidence="8" id="KW-1185">Reference proteome</keyword>
<feature type="chain" id="PRO_5045848349" evidence="5">
    <location>
        <begin position="23"/>
        <end position="193"/>
    </location>
</feature>